<dbReference type="VEuPathDB" id="FungiDB:JI435_154910"/>
<feature type="transmembrane region" description="Helical" evidence="1">
    <location>
        <begin position="524"/>
        <end position="545"/>
    </location>
</feature>
<evidence type="ECO:0000313" key="2">
    <source>
        <dbReference type="EMBL" id="QRD05432.1"/>
    </source>
</evidence>
<dbReference type="AlphaFoldDB" id="A0A7U2NP53"/>
<keyword evidence="1" id="KW-1133">Transmembrane helix</keyword>
<evidence type="ECO:0000256" key="1">
    <source>
        <dbReference type="SAM" id="Phobius"/>
    </source>
</evidence>
<keyword evidence="1" id="KW-0812">Transmembrane</keyword>
<feature type="transmembrane region" description="Helical" evidence="1">
    <location>
        <begin position="147"/>
        <end position="171"/>
    </location>
</feature>
<dbReference type="EMBL" id="CP069040">
    <property type="protein sequence ID" value="QRD05432.1"/>
    <property type="molecule type" value="Genomic_DNA"/>
</dbReference>
<proteinExistence type="predicted"/>
<name>A0A7U2NP53_PHANO</name>
<protein>
    <submittedName>
        <fullName evidence="2">Uncharacterized protein</fullName>
    </submittedName>
</protein>
<evidence type="ECO:0000313" key="3">
    <source>
        <dbReference type="Proteomes" id="UP000663193"/>
    </source>
</evidence>
<gene>
    <name evidence="2" type="ORF">JI435_154910</name>
</gene>
<keyword evidence="1" id="KW-0472">Membrane</keyword>
<sequence length="623" mass="68223">MSKGKDLIRLFKLQSLAPFKSWRSPIEHKKVALRQSHLVATGHALLHLVPLCGAITLLILHWSQYFVGPSFDLSTTLQFVAKLHELLMQTSIVEIVLCVIRAQAIEGFIPLGALSATTQALHISYIWSIDFLGAITSPSLNGSRKVLFVVLVPVLIALTALVGPSSATLMIPRPGSSSLRFMYPWGSTRTFESTFLSHLDAKQNLTLDFESFKATYNFKVGGLTTSRSTIIQTYSNNKDVPRDSIIPRALQYIGKGDLTIATIPTQLSTRVLNTLSIDVASNETTSIKLPRPVVVARCGNMSELKASSPITYFLDDGDSTGTISSFKDLVKQHVDLSNSTNTLIDSLLPIWDASPEPGFSSYIANFITDHCASSSGSKSYPISALLHHQNQTTNSCPTFLTCTVSAYWQISEHEMIGSDGGLQQVRTAPLAKLGFKMTQDARQITIDWDDIPSFKSARFSNLTLSSDASLSLAVSLATVISEVSWQAGQWSSDPSSETDQQTQWYISKIAHGYGYGTSSTSVRLSLIVITTYCIATVAYITYMLVSGHTSTAWHSATELVVLALQSKPTEHLGHISVGINSMQTHREAVGIRVNDNKRLELVLSSDSNVRARKLRRVLPNMAY</sequence>
<feature type="transmembrane region" description="Helical" evidence="1">
    <location>
        <begin position="44"/>
        <end position="63"/>
    </location>
</feature>
<organism evidence="2 3">
    <name type="scientific">Phaeosphaeria nodorum (strain SN15 / ATCC MYA-4574 / FGSC 10173)</name>
    <name type="common">Glume blotch fungus</name>
    <name type="synonym">Parastagonospora nodorum</name>
    <dbReference type="NCBI Taxonomy" id="321614"/>
    <lineage>
        <taxon>Eukaryota</taxon>
        <taxon>Fungi</taxon>
        <taxon>Dikarya</taxon>
        <taxon>Ascomycota</taxon>
        <taxon>Pezizomycotina</taxon>
        <taxon>Dothideomycetes</taxon>
        <taxon>Pleosporomycetidae</taxon>
        <taxon>Pleosporales</taxon>
        <taxon>Pleosporineae</taxon>
        <taxon>Phaeosphaeriaceae</taxon>
        <taxon>Parastagonospora</taxon>
    </lineage>
</organism>
<reference evidence="3" key="1">
    <citation type="journal article" date="2021" name="BMC Genomics">
        <title>Chromosome-level genome assembly and manually-curated proteome of model necrotroph Parastagonospora nodorum Sn15 reveals a genome-wide trove of candidate effector homologs, and redundancy of virulence-related functions within an accessory chromosome.</title>
        <authorList>
            <person name="Bertazzoni S."/>
            <person name="Jones D.A.B."/>
            <person name="Phan H.T."/>
            <person name="Tan K.-C."/>
            <person name="Hane J.K."/>
        </authorList>
    </citation>
    <scope>NUCLEOTIDE SEQUENCE [LARGE SCALE GENOMIC DNA]</scope>
    <source>
        <strain evidence="3">SN15 / ATCC MYA-4574 / FGSC 10173)</strain>
    </source>
</reference>
<dbReference type="Proteomes" id="UP000663193">
    <property type="component" value="Chromosome 18"/>
</dbReference>
<accession>A0A7U2NP53</accession>
<dbReference type="OrthoDB" id="5342924at2759"/>
<keyword evidence="3" id="KW-1185">Reference proteome</keyword>